<gene>
    <name evidence="3" type="ORF">ACA1_115680</name>
</gene>
<dbReference type="GeneID" id="14920972"/>
<evidence type="ECO:0000259" key="2">
    <source>
        <dbReference type="PROSITE" id="PS50003"/>
    </source>
</evidence>
<sequence length="322" mass="36755">MEGGESVEDNSKSDDKMVKKEGWVLKQGPPPWKTWKKRWLVLTPTGLSYFSPKGKENKFSLKGSVPATMIATVELMAINKKKGIFGFKVDVPTRTYIFAPQPEKLQLSEKEAQGWRKQVQKVGTLTKKKKKREEKRMLTNPSHAQALYLPLTFFEPSRLQSVSQELEPLSPRAEASARMSRSQPPPTTSSSAKKGSSRHSREKEKEGESKERDRGDREREKKEDKDRKPRHRTGSKDKRSPEGGAKSDGKGRTSERERAKSELKRIDEERKAEIEQVVEKYLKKRDAIIDALVAKEISLIVESHEHEKQAILAQIRVKSIQL</sequence>
<dbReference type="AlphaFoldDB" id="L8H5X7"/>
<dbReference type="Pfam" id="PF00169">
    <property type="entry name" value="PH"/>
    <property type="match status" value="1"/>
</dbReference>
<dbReference type="Gene3D" id="2.30.29.30">
    <property type="entry name" value="Pleckstrin-homology domain (PH domain)/Phosphotyrosine-binding domain (PTB)"/>
    <property type="match status" value="1"/>
</dbReference>
<feature type="region of interest" description="Disordered" evidence="1">
    <location>
        <begin position="1"/>
        <end position="25"/>
    </location>
</feature>
<evidence type="ECO:0000313" key="4">
    <source>
        <dbReference type="Proteomes" id="UP000011083"/>
    </source>
</evidence>
<reference evidence="3 4" key="1">
    <citation type="journal article" date="2013" name="Genome Biol.">
        <title>Genome of Acanthamoeba castellanii highlights extensive lateral gene transfer and early evolution of tyrosine kinase signaling.</title>
        <authorList>
            <person name="Clarke M."/>
            <person name="Lohan A.J."/>
            <person name="Liu B."/>
            <person name="Lagkouvardos I."/>
            <person name="Roy S."/>
            <person name="Zafar N."/>
            <person name="Bertelli C."/>
            <person name="Schilde C."/>
            <person name="Kianianmomeni A."/>
            <person name="Burglin T.R."/>
            <person name="Frech C."/>
            <person name="Turcotte B."/>
            <person name="Kopec K.O."/>
            <person name="Synnott J.M."/>
            <person name="Choo C."/>
            <person name="Paponov I."/>
            <person name="Finkler A."/>
            <person name="Soon Heng Tan C."/>
            <person name="Hutchins A.P."/>
            <person name="Weinmeier T."/>
            <person name="Rattei T."/>
            <person name="Chu J.S."/>
            <person name="Gimenez G."/>
            <person name="Irimia M."/>
            <person name="Rigden D.J."/>
            <person name="Fitzpatrick D.A."/>
            <person name="Lorenzo-Morales J."/>
            <person name="Bateman A."/>
            <person name="Chiu C.H."/>
            <person name="Tang P."/>
            <person name="Hegemann P."/>
            <person name="Fromm H."/>
            <person name="Raoult D."/>
            <person name="Greub G."/>
            <person name="Miranda-Saavedra D."/>
            <person name="Chen N."/>
            <person name="Nash P."/>
            <person name="Ginger M.L."/>
            <person name="Horn M."/>
            <person name="Schaap P."/>
            <person name="Caler L."/>
            <person name="Loftus B."/>
        </authorList>
    </citation>
    <scope>NUCLEOTIDE SEQUENCE [LARGE SCALE GENOMIC DNA]</scope>
    <source>
        <strain evidence="3 4">Neff</strain>
    </source>
</reference>
<dbReference type="Proteomes" id="UP000011083">
    <property type="component" value="Unassembled WGS sequence"/>
</dbReference>
<dbReference type="KEGG" id="acan:ACA1_115680"/>
<name>L8H5X7_ACACF</name>
<dbReference type="RefSeq" id="XP_004342238.1">
    <property type="nucleotide sequence ID" value="XM_004342189.1"/>
</dbReference>
<dbReference type="OrthoDB" id="10263923at2759"/>
<feature type="domain" description="PH" evidence="2">
    <location>
        <begin position="17"/>
        <end position="124"/>
    </location>
</feature>
<dbReference type="InterPro" id="IPR011993">
    <property type="entry name" value="PH-like_dom_sf"/>
</dbReference>
<dbReference type="PROSITE" id="PS50003">
    <property type="entry name" value="PH_DOMAIN"/>
    <property type="match status" value="1"/>
</dbReference>
<dbReference type="SUPFAM" id="SSF50729">
    <property type="entry name" value="PH domain-like"/>
    <property type="match status" value="1"/>
</dbReference>
<dbReference type="SMART" id="SM00233">
    <property type="entry name" value="PH"/>
    <property type="match status" value="1"/>
</dbReference>
<protein>
    <submittedName>
        <fullName evidence="3">PH domain containing protein</fullName>
    </submittedName>
</protein>
<proteinExistence type="predicted"/>
<feature type="compositionally biased region" description="Basic and acidic residues" evidence="1">
    <location>
        <begin position="9"/>
        <end position="23"/>
    </location>
</feature>
<evidence type="ECO:0000313" key="3">
    <source>
        <dbReference type="EMBL" id="ELR20128.1"/>
    </source>
</evidence>
<organism evidence="3 4">
    <name type="scientific">Acanthamoeba castellanii (strain ATCC 30010 / Neff)</name>
    <dbReference type="NCBI Taxonomy" id="1257118"/>
    <lineage>
        <taxon>Eukaryota</taxon>
        <taxon>Amoebozoa</taxon>
        <taxon>Discosea</taxon>
        <taxon>Longamoebia</taxon>
        <taxon>Centramoebida</taxon>
        <taxon>Acanthamoebidae</taxon>
        <taxon>Acanthamoeba</taxon>
    </lineage>
</organism>
<dbReference type="CDD" id="cd00821">
    <property type="entry name" value="PH"/>
    <property type="match status" value="1"/>
</dbReference>
<feature type="compositionally biased region" description="Basic and acidic residues" evidence="1">
    <location>
        <begin position="199"/>
        <end position="227"/>
    </location>
</feature>
<evidence type="ECO:0000256" key="1">
    <source>
        <dbReference type="SAM" id="MobiDB-lite"/>
    </source>
</evidence>
<dbReference type="InterPro" id="IPR001849">
    <property type="entry name" value="PH_domain"/>
</dbReference>
<dbReference type="EMBL" id="KB007926">
    <property type="protein sequence ID" value="ELR20128.1"/>
    <property type="molecule type" value="Genomic_DNA"/>
</dbReference>
<keyword evidence="4" id="KW-1185">Reference proteome</keyword>
<dbReference type="VEuPathDB" id="AmoebaDB:ACA1_115680"/>
<feature type="region of interest" description="Disordered" evidence="1">
    <location>
        <begin position="163"/>
        <end position="270"/>
    </location>
</feature>
<accession>L8H5X7</accession>
<feature type="compositionally biased region" description="Basic and acidic residues" evidence="1">
    <location>
        <begin position="234"/>
        <end position="270"/>
    </location>
</feature>